<dbReference type="PANTHER" id="PTHR10953">
    <property type="entry name" value="UBIQUITIN-ACTIVATING ENZYME E1"/>
    <property type="match status" value="1"/>
</dbReference>
<evidence type="ECO:0000313" key="3">
    <source>
        <dbReference type="EMBL" id="SDH18228.1"/>
    </source>
</evidence>
<sequence>METRYSRQERFPGIGKGGQKKLKDKHVLILGAGALGSTGAETLVRAGVGKLTIVDRDVVELSNLHRQQLYSEEDIRKHQPKAVAAKTRLQQINSDTAIKAYVLDAHAGNLKKLVRHCDLIIDGSDNYDIRFIINDLSQQYQIPWIFAAFAGSFGMTYTFLPKITPCLRCLLPALPADSMSCETNGIITPVVLMTSAHQMTEALKVLTKQYDKVRNTLLFFDVWKNEQQSIRVNSARKEKCPSCGPNRTYPYLVQENNMKLNVLCGRNTVQIRPAETTSCNLTSLANTLKNYGEVKRNKYLLLCTINNYRFSVFKDGRVLIHGTNEARTAKHLYQQFISSGL</sequence>
<dbReference type="InterPro" id="IPR045886">
    <property type="entry name" value="ThiF/MoeB/HesA"/>
</dbReference>
<dbReference type="RefSeq" id="WP_091271341.1">
    <property type="nucleotide sequence ID" value="NZ_FNDK01000002.1"/>
</dbReference>
<dbReference type="GO" id="GO:0016779">
    <property type="term" value="F:nucleotidyltransferase activity"/>
    <property type="evidence" value="ECO:0007669"/>
    <property type="project" value="UniProtKB-KW"/>
</dbReference>
<name>A0A1G8ABA5_9BACI</name>
<dbReference type="GO" id="GO:0005829">
    <property type="term" value="C:cytosol"/>
    <property type="evidence" value="ECO:0007669"/>
    <property type="project" value="TreeGrafter"/>
</dbReference>
<evidence type="ECO:0000313" key="4">
    <source>
        <dbReference type="Proteomes" id="UP000199163"/>
    </source>
</evidence>
<reference evidence="3 4" key="1">
    <citation type="submission" date="2016-10" db="EMBL/GenBank/DDBJ databases">
        <authorList>
            <person name="de Groot N.N."/>
        </authorList>
    </citation>
    <scope>NUCLEOTIDE SEQUENCE [LARGE SCALE GENOMIC DNA]</scope>
    <source>
        <strain evidence="3 4">DSM 21632</strain>
    </source>
</reference>
<dbReference type="SUPFAM" id="SSF69572">
    <property type="entry name" value="Activating enzymes of the ubiquitin-like proteins"/>
    <property type="match status" value="1"/>
</dbReference>
<dbReference type="Proteomes" id="UP000199163">
    <property type="component" value="Unassembled WGS sequence"/>
</dbReference>
<accession>A0A1G8ABA5</accession>
<dbReference type="CDD" id="cd00757">
    <property type="entry name" value="ThiF_MoeB_HesA_family"/>
    <property type="match status" value="1"/>
</dbReference>
<dbReference type="GO" id="GO:0008641">
    <property type="term" value="F:ubiquitin-like modifier activating enzyme activity"/>
    <property type="evidence" value="ECO:0007669"/>
    <property type="project" value="InterPro"/>
</dbReference>
<dbReference type="InterPro" id="IPR035985">
    <property type="entry name" value="Ubiquitin-activating_enz"/>
</dbReference>
<dbReference type="AlphaFoldDB" id="A0A1G8ABA5"/>
<dbReference type="GO" id="GO:0008146">
    <property type="term" value="F:sulfotransferase activity"/>
    <property type="evidence" value="ECO:0007669"/>
    <property type="project" value="TreeGrafter"/>
</dbReference>
<keyword evidence="4" id="KW-1185">Reference proteome</keyword>
<feature type="domain" description="THIF-type NAD/FAD binding fold" evidence="2">
    <location>
        <begin position="5"/>
        <end position="241"/>
    </location>
</feature>
<organism evidence="3 4">
    <name type="scientific">Alteribacillus persepolensis</name>
    <dbReference type="NCBI Taxonomy" id="568899"/>
    <lineage>
        <taxon>Bacteria</taxon>
        <taxon>Bacillati</taxon>
        <taxon>Bacillota</taxon>
        <taxon>Bacilli</taxon>
        <taxon>Bacillales</taxon>
        <taxon>Bacillaceae</taxon>
        <taxon>Alteribacillus</taxon>
    </lineage>
</organism>
<evidence type="ECO:0000259" key="2">
    <source>
        <dbReference type="Pfam" id="PF00899"/>
    </source>
</evidence>
<evidence type="ECO:0000256" key="1">
    <source>
        <dbReference type="ARBA" id="ARBA00009919"/>
    </source>
</evidence>
<keyword evidence="3" id="KW-0808">Transferase</keyword>
<proteinExistence type="inferred from homology"/>
<dbReference type="EMBL" id="FNDK01000002">
    <property type="protein sequence ID" value="SDH18228.1"/>
    <property type="molecule type" value="Genomic_DNA"/>
</dbReference>
<dbReference type="Gene3D" id="3.40.50.720">
    <property type="entry name" value="NAD(P)-binding Rossmann-like Domain"/>
    <property type="match status" value="1"/>
</dbReference>
<protein>
    <submittedName>
        <fullName evidence="3">Adenylyltransferase and sulfurtransferase</fullName>
    </submittedName>
</protein>
<dbReference type="PANTHER" id="PTHR10953:SF102">
    <property type="entry name" value="ADENYLYLTRANSFERASE AND SULFURTRANSFERASE MOCS3"/>
    <property type="match status" value="1"/>
</dbReference>
<keyword evidence="3" id="KW-0548">Nucleotidyltransferase</keyword>
<gene>
    <name evidence="3" type="ORF">SAMN05192534_10295</name>
</gene>
<dbReference type="STRING" id="568899.SAMN05192534_10295"/>
<dbReference type="InterPro" id="IPR000594">
    <property type="entry name" value="ThiF_NAD_FAD-bd"/>
</dbReference>
<dbReference type="OrthoDB" id="9804286at2"/>
<dbReference type="GO" id="GO:0004792">
    <property type="term" value="F:thiosulfate-cyanide sulfurtransferase activity"/>
    <property type="evidence" value="ECO:0007669"/>
    <property type="project" value="TreeGrafter"/>
</dbReference>
<dbReference type="Pfam" id="PF00899">
    <property type="entry name" value="ThiF"/>
    <property type="match status" value="1"/>
</dbReference>
<comment type="similarity">
    <text evidence="1">Belongs to the HesA/MoeB/ThiF family.</text>
</comment>
<dbReference type="FunFam" id="3.40.50.720:FF:000080">
    <property type="entry name" value="Thiazole biosynthesis adenylyltransferase ThiF"/>
    <property type="match status" value="1"/>
</dbReference>